<keyword evidence="2" id="KW-1185">Reference proteome</keyword>
<gene>
    <name evidence="1" type="ORF">OSTQU699_LOCUS1772</name>
</gene>
<proteinExistence type="predicted"/>
<sequence>MDSFLLVEESDSEWQINGPAKRCRRGAHKHVLSVCASEHDMASLTFCGCASMPPMTCNSLHGVGDDPIRTYLVKRSGQRQGHALMFRGNTCQNECALRRTHEKKARTYVHGQT</sequence>
<comment type="caution">
    <text evidence="1">The sequence shown here is derived from an EMBL/GenBank/DDBJ whole genome shotgun (WGS) entry which is preliminary data.</text>
</comment>
<protein>
    <submittedName>
        <fullName evidence="1">Uncharacterized protein</fullName>
    </submittedName>
</protein>
<name>A0A8S1IMV3_9CHLO</name>
<evidence type="ECO:0000313" key="1">
    <source>
        <dbReference type="EMBL" id="CAD7696411.1"/>
    </source>
</evidence>
<dbReference type="AlphaFoldDB" id="A0A8S1IMV3"/>
<organism evidence="1 2">
    <name type="scientific">Ostreobium quekettii</name>
    <dbReference type="NCBI Taxonomy" id="121088"/>
    <lineage>
        <taxon>Eukaryota</taxon>
        <taxon>Viridiplantae</taxon>
        <taxon>Chlorophyta</taxon>
        <taxon>core chlorophytes</taxon>
        <taxon>Ulvophyceae</taxon>
        <taxon>TCBD clade</taxon>
        <taxon>Bryopsidales</taxon>
        <taxon>Ostreobineae</taxon>
        <taxon>Ostreobiaceae</taxon>
        <taxon>Ostreobium</taxon>
    </lineage>
</organism>
<reference evidence="1" key="1">
    <citation type="submission" date="2020-12" db="EMBL/GenBank/DDBJ databases">
        <authorList>
            <person name="Iha C."/>
        </authorList>
    </citation>
    <scope>NUCLEOTIDE SEQUENCE</scope>
</reference>
<accession>A0A8S1IMV3</accession>
<dbReference type="Proteomes" id="UP000708148">
    <property type="component" value="Unassembled WGS sequence"/>
</dbReference>
<evidence type="ECO:0000313" key="2">
    <source>
        <dbReference type="Proteomes" id="UP000708148"/>
    </source>
</evidence>
<dbReference type="EMBL" id="CAJHUC010000474">
    <property type="protein sequence ID" value="CAD7696411.1"/>
    <property type="molecule type" value="Genomic_DNA"/>
</dbReference>